<comment type="caution">
    <text evidence="1">The sequence shown here is derived from an EMBL/GenBank/DDBJ whole genome shotgun (WGS) entry which is preliminary data.</text>
</comment>
<protein>
    <submittedName>
        <fullName evidence="1">Uncharacterized protein</fullName>
    </submittedName>
</protein>
<proteinExistence type="predicted"/>
<dbReference type="Proteomes" id="UP000235347">
    <property type="component" value="Unassembled WGS sequence"/>
</dbReference>
<name>A0A2N7WGF1_9BURK</name>
<sequence>MRGSFATNPSAAAAAPTNAEIAGIIPGAPDVCAYATSCGAVYTTPYNNTAADKITDRSFIS</sequence>
<keyword evidence="2" id="KW-1185">Reference proteome</keyword>
<reference evidence="1 2" key="1">
    <citation type="submission" date="2018-01" db="EMBL/GenBank/DDBJ databases">
        <title>Whole genome analyses suggest that Burkholderia sensu lato contains two further novel genera in the rhizoxinica-symbiotica group Mycetohabitans gen. nov., and Trinickia gen. nov.: implications for the evolution of diazotrophy and nodulation in the Burkholderiaceae.</title>
        <authorList>
            <person name="Estrada-de los Santos P."/>
            <person name="Palmer M."/>
            <person name="Chavez-Ramirez B."/>
            <person name="Beukes C."/>
            <person name="Steenkamp E.T."/>
            <person name="Hirsch A.M."/>
            <person name="Manyaka P."/>
            <person name="Maluk M."/>
            <person name="Lafos M."/>
            <person name="Crook M."/>
            <person name="Gross E."/>
            <person name="Simon M.F."/>
            <person name="Bueno dos Reis Junior F."/>
            <person name="Poole P.S."/>
            <person name="Venter S.N."/>
            <person name="James E.K."/>
        </authorList>
    </citation>
    <scope>NUCLEOTIDE SEQUENCE [LARGE SCALE GENOMIC DNA]</scope>
    <source>
        <strain evidence="1 2">GP25-8</strain>
    </source>
</reference>
<evidence type="ECO:0000313" key="2">
    <source>
        <dbReference type="Proteomes" id="UP000235347"/>
    </source>
</evidence>
<dbReference type="EMBL" id="PNYB01000001">
    <property type="protein sequence ID" value="PMS28500.1"/>
    <property type="molecule type" value="Genomic_DNA"/>
</dbReference>
<accession>A0A2N7WGF1</accession>
<evidence type="ECO:0000313" key="1">
    <source>
        <dbReference type="EMBL" id="PMS28500.1"/>
    </source>
</evidence>
<organism evidence="1 2">
    <name type="scientific">Trinickia soli</name>
    <dbReference type="NCBI Taxonomy" id="380675"/>
    <lineage>
        <taxon>Bacteria</taxon>
        <taxon>Pseudomonadati</taxon>
        <taxon>Pseudomonadota</taxon>
        <taxon>Betaproteobacteria</taxon>
        <taxon>Burkholderiales</taxon>
        <taxon>Burkholderiaceae</taxon>
        <taxon>Trinickia</taxon>
    </lineage>
</organism>
<dbReference type="AlphaFoldDB" id="A0A2N7WGF1"/>
<gene>
    <name evidence="1" type="ORF">C0Z19_02020</name>
</gene>